<evidence type="ECO:0000313" key="2">
    <source>
        <dbReference type="EMBL" id="CAD8115220.1"/>
    </source>
</evidence>
<dbReference type="Proteomes" id="UP000688137">
    <property type="component" value="Unassembled WGS sequence"/>
</dbReference>
<sequence>MSYLFFGTLPSSVPPVFDTTPCLKQMHDYEDCAFESNTKQMEIIHPSWPSMWPRMLTDGKSIDFGHTPMHQDSSTHYTYMRPLTKKIKHYLWECEEERFVYKACLRKLISLKRTDKHTSWDTASVSNLSLV</sequence>
<comment type="caution">
    <text evidence="1">The sequence shown here is derived from an EMBL/GenBank/DDBJ whole genome shotgun (WGS) entry which is preliminary data.</text>
</comment>
<keyword evidence="3" id="KW-1185">Reference proteome</keyword>
<evidence type="ECO:0000313" key="3">
    <source>
        <dbReference type="Proteomes" id="UP000688137"/>
    </source>
</evidence>
<gene>
    <name evidence="1" type="ORF">PPRIM_AZ9-3.1.T0520128</name>
    <name evidence="2" type="ORF">PPRIM_AZ9-3.1.T1630038</name>
</gene>
<reference evidence="1" key="1">
    <citation type="submission" date="2021-01" db="EMBL/GenBank/DDBJ databases">
        <authorList>
            <consortium name="Genoscope - CEA"/>
            <person name="William W."/>
        </authorList>
    </citation>
    <scope>NUCLEOTIDE SEQUENCE</scope>
</reference>
<evidence type="ECO:0000313" key="1">
    <source>
        <dbReference type="EMBL" id="CAD8074199.1"/>
    </source>
</evidence>
<dbReference type="EMBL" id="CAJJDM010000170">
    <property type="protein sequence ID" value="CAD8115220.1"/>
    <property type="molecule type" value="Genomic_DNA"/>
</dbReference>
<accession>A0A8S1M3E5</accession>
<organism evidence="1 3">
    <name type="scientific">Paramecium primaurelia</name>
    <dbReference type="NCBI Taxonomy" id="5886"/>
    <lineage>
        <taxon>Eukaryota</taxon>
        <taxon>Sar</taxon>
        <taxon>Alveolata</taxon>
        <taxon>Ciliophora</taxon>
        <taxon>Intramacronucleata</taxon>
        <taxon>Oligohymenophorea</taxon>
        <taxon>Peniculida</taxon>
        <taxon>Parameciidae</taxon>
        <taxon>Paramecium</taxon>
    </lineage>
</organism>
<protein>
    <submittedName>
        <fullName evidence="1">Uncharacterized protein</fullName>
    </submittedName>
</protein>
<name>A0A8S1M3E5_PARPR</name>
<proteinExistence type="predicted"/>
<dbReference type="EMBL" id="CAJJDM010000052">
    <property type="protein sequence ID" value="CAD8074199.1"/>
    <property type="molecule type" value="Genomic_DNA"/>
</dbReference>
<dbReference type="AlphaFoldDB" id="A0A8S1M3E5"/>